<evidence type="ECO:0000313" key="3">
    <source>
        <dbReference type="Proteomes" id="UP001595851"/>
    </source>
</evidence>
<protein>
    <recommendedName>
        <fullName evidence="4">LytR family transcriptional regulator</fullName>
    </recommendedName>
</protein>
<dbReference type="RefSeq" id="WP_379529534.1">
    <property type="nucleotide sequence ID" value="NZ_JBHSBI010000009.1"/>
</dbReference>
<organism evidence="2 3">
    <name type="scientific">Nonomuraea purpurea</name>
    <dbReference type="NCBI Taxonomy" id="1849276"/>
    <lineage>
        <taxon>Bacteria</taxon>
        <taxon>Bacillati</taxon>
        <taxon>Actinomycetota</taxon>
        <taxon>Actinomycetes</taxon>
        <taxon>Streptosporangiales</taxon>
        <taxon>Streptosporangiaceae</taxon>
        <taxon>Nonomuraea</taxon>
    </lineage>
</organism>
<name>A0ABV8G9Z6_9ACTN</name>
<dbReference type="EMBL" id="JBHSBI010000009">
    <property type="protein sequence ID" value="MFC4009491.1"/>
    <property type="molecule type" value="Genomic_DNA"/>
</dbReference>
<feature type="region of interest" description="Disordered" evidence="1">
    <location>
        <begin position="1"/>
        <end position="90"/>
    </location>
</feature>
<keyword evidence="3" id="KW-1185">Reference proteome</keyword>
<feature type="compositionally biased region" description="Pro residues" evidence="1">
    <location>
        <begin position="52"/>
        <end position="67"/>
    </location>
</feature>
<feature type="compositionally biased region" description="Basic residues" evidence="1">
    <location>
        <begin position="1"/>
        <end position="10"/>
    </location>
</feature>
<sequence>MSKRSRRRRALPSGAPAWPPGFGPGEPHWDDGDDRPFDDPQGGVREPRRPKPAPPSLPAQAPLPEPPRQVRERVEMIPGDGDLAGGVPAR</sequence>
<proteinExistence type="predicted"/>
<evidence type="ECO:0000313" key="2">
    <source>
        <dbReference type="EMBL" id="MFC4009491.1"/>
    </source>
</evidence>
<evidence type="ECO:0008006" key="4">
    <source>
        <dbReference type="Google" id="ProtNLM"/>
    </source>
</evidence>
<gene>
    <name evidence="2" type="ORF">ACFOY2_19855</name>
</gene>
<dbReference type="Proteomes" id="UP001595851">
    <property type="component" value="Unassembled WGS sequence"/>
</dbReference>
<feature type="compositionally biased region" description="Basic and acidic residues" evidence="1">
    <location>
        <begin position="27"/>
        <end position="38"/>
    </location>
</feature>
<comment type="caution">
    <text evidence="2">The sequence shown here is derived from an EMBL/GenBank/DDBJ whole genome shotgun (WGS) entry which is preliminary data.</text>
</comment>
<reference evidence="3" key="1">
    <citation type="journal article" date="2019" name="Int. J. Syst. Evol. Microbiol.">
        <title>The Global Catalogue of Microorganisms (GCM) 10K type strain sequencing project: providing services to taxonomists for standard genome sequencing and annotation.</title>
        <authorList>
            <consortium name="The Broad Institute Genomics Platform"/>
            <consortium name="The Broad Institute Genome Sequencing Center for Infectious Disease"/>
            <person name="Wu L."/>
            <person name="Ma J."/>
        </authorList>
    </citation>
    <scope>NUCLEOTIDE SEQUENCE [LARGE SCALE GENOMIC DNA]</scope>
    <source>
        <strain evidence="3">TBRC 1276</strain>
    </source>
</reference>
<accession>A0ABV8G9Z6</accession>
<evidence type="ECO:0000256" key="1">
    <source>
        <dbReference type="SAM" id="MobiDB-lite"/>
    </source>
</evidence>